<reference evidence="2 5" key="1">
    <citation type="submission" date="2015-01" db="EMBL/GenBank/DDBJ databases">
        <title>Genome Sequence of Pseudomonas antarctica CMS 35.</title>
        <authorList>
            <person name="Voget S."/>
            <person name="Chow J."/>
            <person name="Daniel R."/>
            <person name="Streit W."/>
        </authorList>
    </citation>
    <scope>NUCLEOTIDE SEQUENCE [LARGE SCALE GENOMIC DNA]</scope>
    <source>
        <strain evidence="2 5">CMS 35</strain>
    </source>
</reference>
<dbReference type="Proteomes" id="UP000748067">
    <property type="component" value="Unassembled WGS sequence"/>
</dbReference>
<name>A0A1G9XWV0_9PSED</name>
<keyword evidence="1" id="KW-0472">Membrane</keyword>
<proteinExistence type="predicted"/>
<organism evidence="3 4">
    <name type="scientific">Pseudomonas antarctica</name>
    <dbReference type="NCBI Taxonomy" id="219572"/>
    <lineage>
        <taxon>Bacteria</taxon>
        <taxon>Pseudomonadati</taxon>
        <taxon>Pseudomonadota</taxon>
        <taxon>Gammaproteobacteria</taxon>
        <taxon>Pseudomonadales</taxon>
        <taxon>Pseudomonadaceae</taxon>
        <taxon>Pseudomonas</taxon>
    </lineage>
</organism>
<protein>
    <submittedName>
        <fullName evidence="3">Uncharacterized protein</fullName>
    </submittedName>
</protein>
<feature type="transmembrane region" description="Helical" evidence="1">
    <location>
        <begin position="40"/>
        <end position="62"/>
    </location>
</feature>
<evidence type="ECO:0000313" key="4">
    <source>
        <dbReference type="Proteomes" id="UP000182470"/>
    </source>
</evidence>
<dbReference type="EMBL" id="JXDI01000001">
    <property type="protein sequence ID" value="KAF2410198.1"/>
    <property type="molecule type" value="Genomic_DNA"/>
</dbReference>
<dbReference type="Proteomes" id="UP000182470">
    <property type="component" value="Chromosome I"/>
</dbReference>
<reference evidence="3 4" key="2">
    <citation type="submission" date="2016-10" db="EMBL/GenBank/DDBJ databases">
        <authorList>
            <person name="de Groot N.N."/>
        </authorList>
    </citation>
    <scope>NUCLEOTIDE SEQUENCE [LARGE SCALE GENOMIC DNA]</scope>
    <source>
        <strain evidence="3 4">BS2772</strain>
    </source>
</reference>
<gene>
    <name evidence="2" type="ORF">PSAN_26250</name>
    <name evidence="3" type="ORF">SAMN04490179_2022</name>
</gene>
<dbReference type="RefSeq" id="WP_083357003.1">
    <property type="nucleotide sequence ID" value="NZ_JXDI01000001.1"/>
</dbReference>
<sequence>MELLSAEQRKFYSKYFLCAIGVGVAVFLFMKFALGVTDDYFISLYPDVKVLLCFNIFLGLFLSERKNRMVICFSRVFVLANFSLFGFFTGCAVRYLSVMSK</sequence>
<keyword evidence="1" id="KW-0812">Transmembrane</keyword>
<keyword evidence="5" id="KW-1185">Reference proteome</keyword>
<feature type="transmembrane region" description="Helical" evidence="1">
    <location>
        <begin position="12"/>
        <end position="34"/>
    </location>
</feature>
<evidence type="ECO:0000313" key="3">
    <source>
        <dbReference type="EMBL" id="SDN00625.1"/>
    </source>
</evidence>
<accession>A0A1G9XWV0</accession>
<evidence type="ECO:0000256" key="1">
    <source>
        <dbReference type="SAM" id="Phobius"/>
    </source>
</evidence>
<evidence type="ECO:0000313" key="2">
    <source>
        <dbReference type="EMBL" id="KAF2410198.1"/>
    </source>
</evidence>
<evidence type="ECO:0000313" key="5">
    <source>
        <dbReference type="Proteomes" id="UP000748067"/>
    </source>
</evidence>
<dbReference type="EMBL" id="LT629704">
    <property type="protein sequence ID" value="SDN00625.1"/>
    <property type="molecule type" value="Genomic_DNA"/>
</dbReference>
<dbReference type="AlphaFoldDB" id="A0A1G9XWV0"/>
<feature type="transmembrane region" description="Helical" evidence="1">
    <location>
        <begin position="74"/>
        <end position="96"/>
    </location>
</feature>
<keyword evidence="1" id="KW-1133">Transmembrane helix</keyword>